<evidence type="ECO:0000313" key="2">
    <source>
        <dbReference type="Proteomes" id="UP000001213"/>
    </source>
</evidence>
<dbReference type="eggNOG" id="ENOG5031VVW">
    <property type="taxonomic scope" value="Bacteria"/>
</dbReference>
<dbReference type="EMBL" id="CP001966">
    <property type="protein sequence ID" value="ADG77092.1"/>
    <property type="molecule type" value="Genomic_DNA"/>
</dbReference>
<name>D5US25_TSUPD</name>
<protein>
    <recommendedName>
        <fullName evidence="3">DUF304 domain-containing protein</fullName>
    </recommendedName>
</protein>
<organism evidence="1 2">
    <name type="scientific">Tsukamurella paurometabola (strain ATCC 8368 / DSM 20162 / CCUG 35730 / CIP 100753 / JCM 10117 / KCTC 9821 / NBRC 16120 / NCIMB 702349 / NCTC 13040)</name>
    <name type="common">Corynebacterium paurometabolum</name>
    <dbReference type="NCBI Taxonomy" id="521096"/>
    <lineage>
        <taxon>Bacteria</taxon>
        <taxon>Bacillati</taxon>
        <taxon>Actinomycetota</taxon>
        <taxon>Actinomycetes</taxon>
        <taxon>Mycobacteriales</taxon>
        <taxon>Tsukamurellaceae</taxon>
        <taxon>Tsukamurella</taxon>
    </lineage>
</organism>
<keyword evidence="2" id="KW-1185">Reference proteome</keyword>
<dbReference type="KEGG" id="tpr:Tpau_0451"/>
<evidence type="ECO:0000313" key="1">
    <source>
        <dbReference type="EMBL" id="ADG77092.1"/>
    </source>
</evidence>
<sequence>MSDLSWPAARIVGRTAIRGYLELGDSHLRFRPAGLAAKMQGAPFAVQLRHLAGAGVVETTGLLRRGKHRLCVTLGDASEQVFDVSRPDEVAAAIRERIPGGAA</sequence>
<proteinExistence type="predicted"/>
<reference evidence="2" key="1">
    <citation type="submission" date="2010-03" db="EMBL/GenBank/DDBJ databases">
        <title>The complete chromosome of Tsukamurella paurometabola DSM 20162.</title>
        <authorList>
            <consortium name="US DOE Joint Genome Institute (JGI-PGF)"/>
            <person name="Lucas S."/>
            <person name="Copeland A."/>
            <person name="Lapidus A."/>
            <person name="Glavina del Rio T."/>
            <person name="Dalin E."/>
            <person name="Tice H."/>
            <person name="Bruce D."/>
            <person name="Goodwin L."/>
            <person name="Pitluck S."/>
            <person name="Kyrpides N."/>
            <person name="Mavromatis K."/>
            <person name="Ivanova N."/>
            <person name="Mikhailova N."/>
            <person name="Munk A.C."/>
            <person name="Brettin T."/>
            <person name="Detter J.C."/>
            <person name="Tapia R."/>
            <person name="Han C."/>
            <person name="Larimer F."/>
            <person name="Land M."/>
            <person name="Hauser L."/>
            <person name="Markowitz V."/>
            <person name="Cheng J.-F."/>
            <person name="Hugenholtz P."/>
            <person name="Woyke T."/>
            <person name="Wu D."/>
            <person name="Jando M."/>
            <person name="Brambilla E."/>
            <person name="Klenk H.-P."/>
            <person name="Eisen J.A."/>
        </authorList>
    </citation>
    <scope>NUCLEOTIDE SEQUENCE [LARGE SCALE GENOMIC DNA]</scope>
    <source>
        <strain evidence="2">ATCC 8368 / DSM 20162 / CCUG 35730 / CIP 100753 / JCM 10117 / KCTC 9821 / NBRC 16120 / NCIMB 702349 / NCTC 13040</strain>
    </source>
</reference>
<evidence type="ECO:0008006" key="3">
    <source>
        <dbReference type="Google" id="ProtNLM"/>
    </source>
</evidence>
<dbReference type="HOGENOM" id="CLU_2262597_0_0_11"/>
<dbReference type="RefSeq" id="WP_013125134.1">
    <property type="nucleotide sequence ID" value="NC_014158.1"/>
</dbReference>
<dbReference type="AlphaFoldDB" id="D5US25"/>
<gene>
    <name evidence="1" type="ordered locus">Tpau_0451</name>
</gene>
<dbReference type="STRING" id="521096.Tpau_0451"/>
<accession>D5US25</accession>
<reference evidence="1 2" key="2">
    <citation type="journal article" date="2011" name="Stand. Genomic Sci.">
        <title>Complete genome sequence of Tsukamurella paurometabola type strain (no. 33).</title>
        <authorList>
            <person name="Munk A.C."/>
            <person name="Lapidus A."/>
            <person name="Lucas S."/>
            <person name="Nolan M."/>
            <person name="Tice H."/>
            <person name="Cheng J.F."/>
            <person name="Del Rio T.G."/>
            <person name="Goodwin L."/>
            <person name="Pitluck S."/>
            <person name="Liolios K."/>
            <person name="Huntemann M."/>
            <person name="Ivanova N."/>
            <person name="Mavromatis K."/>
            <person name="Mikhailova N."/>
            <person name="Pati A."/>
            <person name="Chen A."/>
            <person name="Palaniappan K."/>
            <person name="Tapia R."/>
            <person name="Han C."/>
            <person name="Land M."/>
            <person name="Hauser L."/>
            <person name="Chang Y.J."/>
            <person name="Jeffries C.D."/>
            <person name="Brettin T."/>
            <person name="Yasawong M."/>
            <person name="Brambilla E.M."/>
            <person name="Rohde M."/>
            <person name="Sikorski J."/>
            <person name="Goker M."/>
            <person name="Detter J.C."/>
            <person name="Woyke T."/>
            <person name="Bristow J."/>
            <person name="Eisen J.A."/>
            <person name="Markowitz V."/>
            <person name="Hugenholtz P."/>
            <person name="Kyrpides N.C."/>
            <person name="Klenk H.P."/>
        </authorList>
    </citation>
    <scope>NUCLEOTIDE SEQUENCE [LARGE SCALE GENOMIC DNA]</scope>
    <source>
        <strain evidence="2">ATCC 8368 / DSM 20162 / CCUG 35730 / CIP 100753 / JCM 10117 / KCTC 9821 / NBRC 16120 / NCIMB 702349 / NCTC 13040</strain>
    </source>
</reference>
<dbReference type="Proteomes" id="UP000001213">
    <property type="component" value="Chromosome"/>
</dbReference>